<keyword evidence="2" id="KW-0472">Membrane</keyword>
<feature type="compositionally biased region" description="Pro residues" evidence="1">
    <location>
        <begin position="300"/>
        <end position="313"/>
    </location>
</feature>
<dbReference type="InterPro" id="IPR035986">
    <property type="entry name" value="PKD_dom_sf"/>
</dbReference>
<keyword evidence="5" id="KW-1185">Reference proteome</keyword>
<comment type="caution">
    <text evidence="4">The sequence shown here is derived from an EMBL/GenBank/DDBJ whole genome shotgun (WGS) entry which is preliminary data.</text>
</comment>
<feature type="compositionally biased region" description="Gly residues" evidence="1">
    <location>
        <begin position="277"/>
        <end position="293"/>
    </location>
</feature>
<feature type="transmembrane region" description="Helical" evidence="2">
    <location>
        <begin position="368"/>
        <end position="390"/>
    </location>
</feature>
<dbReference type="AlphaFoldDB" id="A0A3L8P2W6"/>
<dbReference type="Proteomes" id="UP000281708">
    <property type="component" value="Unassembled WGS sequence"/>
</dbReference>
<accession>A0A3L8P2W6</accession>
<reference evidence="4 5" key="1">
    <citation type="submission" date="2018-10" db="EMBL/GenBank/DDBJ databases">
        <title>Marmoricola sp. 4Q3S-7 whole genome shotgun sequence.</title>
        <authorList>
            <person name="Li F."/>
        </authorList>
    </citation>
    <scope>NUCLEOTIDE SEQUENCE [LARGE SCALE GENOMIC DNA]</scope>
    <source>
        <strain evidence="4 5">4Q3S-7</strain>
    </source>
</reference>
<gene>
    <name evidence="4" type="ORF">D9V37_12280</name>
</gene>
<protein>
    <recommendedName>
        <fullName evidence="3">PKD domain-containing protein</fullName>
    </recommendedName>
</protein>
<dbReference type="EMBL" id="RDBE01000007">
    <property type="protein sequence ID" value="RLV49312.1"/>
    <property type="molecule type" value="Genomic_DNA"/>
</dbReference>
<dbReference type="InterPro" id="IPR013783">
    <property type="entry name" value="Ig-like_fold"/>
</dbReference>
<proteinExistence type="predicted"/>
<evidence type="ECO:0000313" key="4">
    <source>
        <dbReference type="EMBL" id="RLV49312.1"/>
    </source>
</evidence>
<dbReference type="Pfam" id="PF18911">
    <property type="entry name" value="PKD_4"/>
    <property type="match status" value="1"/>
</dbReference>
<dbReference type="SUPFAM" id="SSF49299">
    <property type="entry name" value="PKD domain"/>
    <property type="match status" value="1"/>
</dbReference>
<evidence type="ECO:0000256" key="1">
    <source>
        <dbReference type="SAM" id="MobiDB-lite"/>
    </source>
</evidence>
<organism evidence="4 5">
    <name type="scientific">Nocardioides mangrovicus</name>
    <dbReference type="NCBI Taxonomy" id="2478913"/>
    <lineage>
        <taxon>Bacteria</taxon>
        <taxon>Bacillati</taxon>
        <taxon>Actinomycetota</taxon>
        <taxon>Actinomycetes</taxon>
        <taxon>Propionibacteriales</taxon>
        <taxon>Nocardioidaceae</taxon>
        <taxon>Nocardioides</taxon>
    </lineage>
</organism>
<dbReference type="InterPro" id="IPR000601">
    <property type="entry name" value="PKD_dom"/>
</dbReference>
<evidence type="ECO:0000256" key="2">
    <source>
        <dbReference type="SAM" id="Phobius"/>
    </source>
</evidence>
<dbReference type="GO" id="GO:0005975">
    <property type="term" value="P:carbohydrate metabolic process"/>
    <property type="evidence" value="ECO:0007669"/>
    <property type="project" value="UniProtKB-ARBA"/>
</dbReference>
<keyword evidence="2" id="KW-1133">Transmembrane helix</keyword>
<dbReference type="PROSITE" id="PS50093">
    <property type="entry name" value="PKD"/>
    <property type="match status" value="1"/>
</dbReference>
<feature type="region of interest" description="Disordered" evidence="1">
    <location>
        <begin position="251"/>
        <end position="320"/>
    </location>
</feature>
<keyword evidence="2" id="KW-0812">Transmembrane</keyword>
<evidence type="ECO:0000259" key="3">
    <source>
        <dbReference type="PROSITE" id="PS50093"/>
    </source>
</evidence>
<dbReference type="OrthoDB" id="159306at2"/>
<dbReference type="Gene3D" id="2.60.40.10">
    <property type="entry name" value="Immunoglobulins"/>
    <property type="match status" value="1"/>
</dbReference>
<sequence length="400" mass="40817">MALAAVAGPARADGPCPAAEPCIVVRAHGITEQTFVVDPTLLGQIGDVTNAQYTTYTGRGGVRDDPYVAKGASVEAVLRQFHLDASATRVTASAGPSARQTLLDQTELGGGAYAGGLAPVFFSDSPQFIRFARPMRNGTDANYRDVWSGDSDAPVYLDVYTSGRVLHPVVKASATSTEAGRQVGFSVGFVGYHPAGLSYAWTFGDGTSSAAAAPRHAWKSGGSSYSVNLTVRGADDAAGSADPVVVRVGKAPKPKATHHQSGTGSGGSHQPVTGPSSGAGTGPGSATGSGTGATGTPTPSASPVPTPTPSPSPRPHRPRAVAGERVQGVLLVADAAPQSAAQVPRAEVSARRAAAARAAGAQGWDRRLLWVLLVPGLLLVGVVGQSRWIARRLPVPAWRK</sequence>
<feature type="domain" description="PKD" evidence="3">
    <location>
        <begin position="194"/>
        <end position="223"/>
    </location>
</feature>
<dbReference type="CDD" id="cd00146">
    <property type="entry name" value="PKD"/>
    <property type="match status" value="1"/>
</dbReference>
<evidence type="ECO:0000313" key="5">
    <source>
        <dbReference type="Proteomes" id="UP000281708"/>
    </source>
</evidence>
<dbReference type="RefSeq" id="WP_121806414.1">
    <property type="nucleotide sequence ID" value="NZ_RDBE01000007.1"/>
</dbReference>
<name>A0A3L8P2W6_9ACTN</name>